<dbReference type="GO" id="GO:0003677">
    <property type="term" value="F:DNA binding"/>
    <property type="evidence" value="ECO:0007669"/>
    <property type="project" value="UniProtKB-KW"/>
</dbReference>
<dbReference type="EMBL" id="JAUTBB010000001">
    <property type="protein sequence ID" value="MDQ1120657.1"/>
    <property type="molecule type" value="Genomic_DNA"/>
</dbReference>
<keyword evidence="2" id="KW-0731">Sigma factor</keyword>
<dbReference type="CDD" id="cd06171">
    <property type="entry name" value="Sigma70_r4"/>
    <property type="match status" value="1"/>
</dbReference>
<comment type="caution">
    <text evidence="7">The sequence shown here is derived from an EMBL/GenBank/DDBJ whole genome shotgun (WGS) entry which is preliminary data.</text>
</comment>
<dbReference type="GO" id="GO:0016987">
    <property type="term" value="F:sigma factor activity"/>
    <property type="evidence" value="ECO:0007669"/>
    <property type="project" value="UniProtKB-KW"/>
</dbReference>
<dbReference type="InterPro" id="IPR000943">
    <property type="entry name" value="RNA_pol_sigma70"/>
</dbReference>
<name>A0AAW8GFU9_9GAMM</name>
<keyword evidence="7" id="KW-0282">Flagellum</keyword>
<dbReference type="InterPro" id="IPR007627">
    <property type="entry name" value="RNA_pol_sigma70_r2"/>
</dbReference>
<reference evidence="7" key="1">
    <citation type="submission" date="2023-07" db="EMBL/GenBank/DDBJ databases">
        <title>Functional and genomic diversity of the sorghum phyllosphere microbiome.</title>
        <authorList>
            <person name="Shade A."/>
        </authorList>
    </citation>
    <scope>NUCLEOTIDE SEQUENCE</scope>
    <source>
        <strain evidence="7">SORGH_AS_0908</strain>
    </source>
</reference>
<dbReference type="InterPro" id="IPR014284">
    <property type="entry name" value="RNA_pol_sigma-70_dom"/>
</dbReference>
<evidence type="ECO:0000259" key="6">
    <source>
        <dbReference type="Pfam" id="PF04545"/>
    </source>
</evidence>
<evidence type="ECO:0000313" key="8">
    <source>
        <dbReference type="Proteomes" id="UP001234354"/>
    </source>
</evidence>
<dbReference type="Proteomes" id="UP001234354">
    <property type="component" value="Unassembled WGS sequence"/>
</dbReference>
<gene>
    <name evidence="7" type="ORF">QE383_002965</name>
</gene>
<evidence type="ECO:0000256" key="4">
    <source>
        <dbReference type="ARBA" id="ARBA00023163"/>
    </source>
</evidence>
<organism evidence="7 8">
    <name type="scientific">Pseudoxanthomonas winnipegensis</name>
    <dbReference type="NCBI Taxonomy" id="2480810"/>
    <lineage>
        <taxon>Bacteria</taxon>
        <taxon>Pseudomonadati</taxon>
        <taxon>Pseudomonadota</taxon>
        <taxon>Gammaproteobacteria</taxon>
        <taxon>Lysobacterales</taxon>
        <taxon>Lysobacteraceae</taxon>
        <taxon>Pseudoxanthomonas</taxon>
    </lineage>
</organism>
<keyword evidence="1" id="KW-0805">Transcription regulation</keyword>
<dbReference type="InterPro" id="IPR013325">
    <property type="entry name" value="RNA_pol_sigma_r2"/>
</dbReference>
<dbReference type="AlphaFoldDB" id="A0AAW8GFU9"/>
<dbReference type="NCBIfam" id="TIGR02937">
    <property type="entry name" value="sigma70-ECF"/>
    <property type="match status" value="1"/>
</dbReference>
<dbReference type="Pfam" id="PF04542">
    <property type="entry name" value="Sigma70_r2"/>
    <property type="match status" value="1"/>
</dbReference>
<keyword evidence="7" id="KW-0966">Cell projection</keyword>
<keyword evidence="3" id="KW-0238">DNA-binding</keyword>
<evidence type="ECO:0000256" key="1">
    <source>
        <dbReference type="ARBA" id="ARBA00023015"/>
    </source>
</evidence>
<dbReference type="Gene3D" id="1.20.140.160">
    <property type="match status" value="1"/>
</dbReference>
<accession>A0AAW8GFU9</accession>
<dbReference type="Pfam" id="PF04545">
    <property type="entry name" value="Sigma70_r4"/>
    <property type="match status" value="1"/>
</dbReference>
<keyword evidence="4" id="KW-0804">Transcription</keyword>
<keyword evidence="7" id="KW-0969">Cilium</keyword>
<evidence type="ECO:0000313" key="7">
    <source>
        <dbReference type="EMBL" id="MDQ1120657.1"/>
    </source>
</evidence>
<feature type="domain" description="RNA polymerase sigma-70 region 2" evidence="5">
    <location>
        <begin position="24"/>
        <end position="94"/>
    </location>
</feature>
<dbReference type="PRINTS" id="PR00046">
    <property type="entry name" value="SIGMA70FCT"/>
</dbReference>
<dbReference type="RefSeq" id="WP_306994173.1">
    <property type="nucleotide sequence ID" value="NZ_JAUTBB010000001.1"/>
</dbReference>
<dbReference type="SUPFAM" id="SSF88946">
    <property type="entry name" value="Sigma2 domain of RNA polymerase sigma factors"/>
    <property type="match status" value="1"/>
</dbReference>
<feature type="domain" description="RNA polymerase sigma-70 region 4" evidence="6">
    <location>
        <begin position="164"/>
        <end position="211"/>
    </location>
</feature>
<protein>
    <submittedName>
        <fullName evidence="7">RNA polymerase sigma factor for flagellar operon FliA</fullName>
    </submittedName>
</protein>
<dbReference type="InterPro" id="IPR007630">
    <property type="entry name" value="RNA_pol_sigma70_r4"/>
</dbReference>
<dbReference type="SUPFAM" id="SSF88659">
    <property type="entry name" value="Sigma3 and sigma4 domains of RNA polymerase sigma factors"/>
    <property type="match status" value="1"/>
</dbReference>
<proteinExistence type="predicted"/>
<dbReference type="InterPro" id="IPR013324">
    <property type="entry name" value="RNA_pol_sigma_r3/r4-like"/>
</dbReference>
<dbReference type="GO" id="GO:0006352">
    <property type="term" value="P:DNA-templated transcription initiation"/>
    <property type="evidence" value="ECO:0007669"/>
    <property type="project" value="InterPro"/>
</dbReference>
<evidence type="ECO:0000256" key="2">
    <source>
        <dbReference type="ARBA" id="ARBA00023082"/>
    </source>
</evidence>
<evidence type="ECO:0000259" key="5">
    <source>
        <dbReference type="Pfam" id="PF04542"/>
    </source>
</evidence>
<dbReference type="Gene3D" id="1.10.1740.10">
    <property type="match status" value="1"/>
</dbReference>
<sequence length="226" mass="25667">MDDDERELWLRYRASPSGDLRDALFLRHMGWARSLASSVFARLRYVDVDWQDYVQNANLGLLESIGKYEPTRGVPFQAFALRRVRGAVFNGLRASLRAPVAPSREVPQASAPEGLVTGFEPGDDDLSVLERQIAYLAIGYILEHDIALRDAERSQVGDVLREVLTGIPERQREIVVKHYFLGIKFHVIADELGLTKGRVSQLHKSAMENLRSLLTARRYEYRDLSV</sequence>
<dbReference type="PANTHER" id="PTHR30385">
    <property type="entry name" value="SIGMA FACTOR F FLAGELLAR"/>
    <property type="match status" value="1"/>
</dbReference>
<evidence type="ECO:0000256" key="3">
    <source>
        <dbReference type="ARBA" id="ARBA00023125"/>
    </source>
</evidence>